<name>A0A9J6B0Z3_SOLCO</name>
<organism evidence="1 2">
    <name type="scientific">Solanum commersonii</name>
    <name type="common">Commerson's wild potato</name>
    <name type="synonym">Commerson's nightshade</name>
    <dbReference type="NCBI Taxonomy" id="4109"/>
    <lineage>
        <taxon>Eukaryota</taxon>
        <taxon>Viridiplantae</taxon>
        <taxon>Streptophyta</taxon>
        <taxon>Embryophyta</taxon>
        <taxon>Tracheophyta</taxon>
        <taxon>Spermatophyta</taxon>
        <taxon>Magnoliopsida</taxon>
        <taxon>eudicotyledons</taxon>
        <taxon>Gunneridae</taxon>
        <taxon>Pentapetalae</taxon>
        <taxon>asterids</taxon>
        <taxon>lamiids</taxon>
        <taxon>Solanales</taxon>
        <taxon>Solanaceae</taxon>
        <taxon>Solanoideae</taxon>
        <taxon>Solaneae</taxon>
        <taxon>Solanum</taxon>
    </lineage>
</organism>
<gene>
    <name evidence="1" type="ORF">H5410_002115</name>
</gene>
<evidence type="ECO:0000313" key="1">
    <source>
        <dbReference type="EMBL" id="KAG5630398.1"/>
    </source>
</evidence>
<dbReference type="AlphaFoldDB" id="A0A9J6B0Z3"/>
<keyword evidence="2" id="KW-1185">Reference proteome</keyword>
<reference evidence="1 2" key="1">
    <citation type="submission" date="2020-09" db="EMBL/GenBank/DDBJ databases">
        <title>De no assembly of potato wild relative species, Solanum commersonii.</title>
        <authorList>
            <person name="Cho K."/>
        </authorList>
    </citation>
    <scope>NUCLEOTIDE SEQUENCE [LARGE SCALE GENOMIC DNA]</scope>
    <source>
        <strain evidence="1">LZ3.2</strain>
        <tissue evidence="1">Leaf</tissue>
    </source>
</reference>
<protein>
    <submittedName>
        <fullName evidence="1">Uncharacterized protein</fullName>
    </submittedName>
</protein>
<proteinExistence type="predicted"/>
<evidence type="ECO:0000313" key="2">
    <source>
        <dbReference type="Proteomes" id="UP000824120"/>
    </source>
</evidence>
<accession>A0A9J6B0Z3</accession>
<dbReference type="EMBL" id="JACXVP010000001">
    <property type="protein sequence ID" value="KAG5630398.1"/>
    <property type="molecule type" value="Genomic_DNA"/>
</dbReference>
<sequence length="33" mass="4202">MEYLWLNTWSEDFFLCGRLANHHRRTRILYVFL</sequence>
<comment type="caution">
    <text evidence="1">The sequence shown here is derived from an EMBL/GenBank/DDBJ whole genome shotgun (WGS) entry which is preliminary data.</text>
</comment>
<dbReference type="Proteomes" id="UP000824120">
    <property type="component" value="Chromosome 1"/>
</dbReference>